<evidence type="ECO:0000313" key="5">
    <source>
        <dbReference type="Ensembl" id="ENSSRHP00000078817.1"/>
    </source>
</evidence>
<evidence type="ECO:0000313" key="6">
    <source>
        <dbReference type="Proteomes" id="UP000472270"/>
    </source>
</evidence>
<feature type="domain" description="Carboxylesterase type B" evidence="4">
    <location>
        <begin position="44"/>
        <end position="280"/>
    </location>
</feature>
<dbReference type="AlphaFoldDB" id="A0A673LI60"/>
<dbReference type="PROSITE" id="PS00941">
    <property type="entry name" value="CARBOXYLESTERASE_B_2"/>
    <property type="match status" value="1"/>
</dbReference>
<feature type="transmembrane region" description="Helical" evidence="3">
    <location>
        <begin position="20"/>
        <end position="43"/>
    </location>
</feature>
<dbReference type="Gene3D" id="3.40.50.1820">
    <property type="entry name" value="alpha/beta hydrolase"/>
    <property type="match status" value="1"/>
</dbReference>
<name>A0A673LI60_9TELE</name>
<evidence type="ECO:0000259" key="4">
    <source>
        <dbReference type="Pfam" id="PF00135"/>
    </source>
</evidence>
<protein>
    <submittedName>
        <fullName evidence="5">Neuroligin-3-like</fullName>
    </submittedName>
</protein>
<reference evidence="5" key="2">
    <citation type="submission" date="2025-09" db="UniProtKB">
        <authorList>
            <consortium name="Ensembl"/>
        </authorList>
    </citation>
    <scope>IDENTIFICATION</scope>
</reference>
<dbReference type="InterPro" id="IPR019819">
    <property type="entry name" value="Carboxylesterase_B_CS"/>
</dbReference>
<dbReference type="Proteomes" id="UP000472270">
    <property type="component" value="Unassembled WGS sequence"/>
</dbReference>
<dbReference type="PANTHER" id="PTHR43903">
    <property type="entry name" value="NEUROLIGIN"/>
    <property type="match status" value="1"/>
</dbReference>
<dbReference type="InterPro" id="IPR029058">
    <property type="entry name" value="AB_hydrolase_fold"/>
</dbReference>
<reference evidence="5" key="1">
    <citation type="submission" date="2025-08" db="UniProtKB">
        <authorList>
            <consortium name="Ensembl"/>
        </authorList>
    </citation>
    <scope>IDENTIFICATION</scope>
</reference>
<proteinExistence type="inferred from homology"/>
<organism evidence="5 6">
    <name type="scientific">Sinocyclocheilus rhinocerous</name>
    <dbReference type="NCBI Taxonomy" id="307959"/>
    <lineage>
        <taxon>Eukaryota</taxon>
        <taxon>Metazoa</taxon>
        <taxon>Chordata</taxon>
        <taxon>Craniata</taxon>
        <taxon>Vertebrata</taxon>
        <taxon>Euteleostomi</taxon>
        <taxon>Actinopterygii</taxon>
        <taxon>Neopterygii</taxon>
        <taxon>Teleostei</taxon>
        <taxon>Ostariophysi</taxon>
        <taxon>Cypriniformes</taxon>
        <taxon>Cyprinidae</taxon>
        <taxon>Cyprininae</taxon>
        <taxon>Sinocyclocheilus</taxon>
    </lineage>
</organism>
<dbReference type="InterPro" id="IPR002018">
    <property type="entry name" value="CarbesteraseB"/>
</dbReference>
<evidence type="ECO:0000256" key="2">
    <source>
        <dbReference type="ARBA" id="ARBA00022729"/>
    </source>
</evidence>
<sequence>MWYTQPATYLPLTHLLCRPLNFALCWLLVWLMWSVSMATALTYQPTVNTALGRLRGMRVAVATEGLGPVDQYLGVPYAAPPVGEKRFMPPDAPSAWSGVRNATRFPPVCPQTVHNAVPDIMMPVWATYNLDTVATYLQEQSEDCLYLNIYVPTQSGTKRTGDMSADTEDSRDDPRPVMLFIHGGSYMEGTGNIMDGSVLASYGNVIVITLNYRMGILGFLSTGDQAAKGNYGLLDQIQALRWINKNIGYFGGDPGRVTVFGSGIGASCVSLLTLSHHSEVFKICSDFMHSVLFYSSFSLNAFTPRIKPRCTY</sequence>
<dbReference type="InterPro" id="IPR051093">
    <property type="entry name" value="Neuroligin/BSAL"/>
</dbReference>
<accession>A0A673LI60</accession>
<keyword evidence="2" id="KW-0732">Signal</keyword>
<dbReference type="Ensembl" id="ENSSRHT00000080956.1">
    <property type="protein sequence ID" value="ENSSRHP00000078817.1"/>
    <property type="gene ID" value="ENSSRHG00000039103.1"/>
</dbReference>
<keyword evidence="3" id="KW-1133">Transmembrane helix</keyword>
<comment type="similarity">
    <text evidence="1">Belongs to the type-B carboxylesterase/lipase family.</text>
</comment>
<keyword evidence="3" id="KW-0472">Membrane</keyword>
<keyword evidence="3" id="KW-0812">Transmembrane</keyword>
<evidence type="ECO:0000256" key="1">
    <source>
        <dbReference type="ARBA" id="ARBA00005964"/>
    </source>
</evidence>
<evidence type="ECO:0000256" key="3">
    <source>
        <dbReference type="SAM" id="Phobius"/>
    </source>
</evidence>
<dbReference type="SUPFAM" id="SSF53474">
    <property type="entry name" value="alpha/beta-Hydrolases"/>
    <property type="match status" value="1"/>
</dbReference>
<gene>
    <name evidence="5" type="primary">LOC107732623</name>
</gene>
<dbReference type="Pfam" id="PF00135">
    <property type="entry name" value="COesterase"/>
    <property type="match status" value="1"/>
</dbReference>
<keyword evidence="6" id="KW-1185">Reference proteome</keyword>